<feature type="transmembrane region" description="Helical" evidence="1">
    <location>
        <begin position="220"/>
        <end position="246"/>
    </location>
</feature>
<dbReference type="RefSeq" id="WP_330974560.1">
    <property type="nucleotide sequence ID" value="NZ_JAZGLY010000004.1"/>
</dbReference>
<protein>
    <recommendedName>
        <fullName evidence="4">Beta-carotene 15,15'-monooxygenase</fullName>
    </recommendedName>
</protein>
<feature type="transmembrane region" description="Helical" evidence="1">
    <location>
        <begin position="145"/>
        <end position="172"/>
    </location>
</feature>
<name>A0ABU7RGN2_9BACT</name>
<accession>A0ABU7RGN2</accession>
<comment type="caution">
    <text evidence="2">The sequence shown here is derived from an EMBL/GenBank/DDBJ whole genome shotgun (WGS) entry which is preliminary data.</text>
</comment>
<sequence length="329" mass="37474">MTGIFRQKAPGNIILLIIVGVLLKLPVFFSSKGFIIKDSDSDLYRYLVSFIQQNSGDSAFVFASLAFILNILIAFILVNFTNTDRFVNKANYLIGMAYILITSFLPAFNLFSSNLLASVLMLLTFRLLFRSYHVGSAKSHMFNAGLLISVASLLFLPSIIFLLWGFIALLVLRPFRITEWIILLLGIIMPYYFYAAYLFLTDNFNVPEYFFHLSFISTKISLSLWHAGALFLLLAPLLAGFYYVQINADKMLAHIRKGWYLFLWYLVIAVLIALFEVDNSFENIVPILVPVAAFHGYGYLNTEVKQFPLIAFWVTAAFIIAAQLYSQIW</sequence>
<feature type="transmembrane region" description="Helical" evidence="1">
    <location>
        <begin position="92"/>
        <end position="125"/>
    </location>
</feature>
<evidence type="ECO:0000256" key="1">
    <source>
        <dbReference type="SAM" id="Phobius"/>
    </source>
</evidence>
<proteinExistence type="predicted"/>
<evidence type="ECO:0000313" key="3">
    <source>
        <dbReference type="Proteomes" id="UP001357452"/>
    </source>
</evidence>
<feature type="transmembrane region" description="Helical" evidence="1">
    <location>
        <begin position="179"/>
        <end position="200"/>
    </location>
</feature>
<feature type="transmembrane region" description="Helical" evidence="1">
    <location>
        <begin position="59"/>
        <end position="80"/>
    </location>
</feature>
<feature type="transmembrane region" description="Helical" evidence="1">
    <location>
        <begin position="283"/>
        <end position="300"/>
    </location>
</feature>
<feature type="transmembrane region" description="Helical" evidence="1">
    <location>
        <begin position="258"/>
        <end position="277"/>
    </location>
</feature>
<dbReference type="EMBL" id="JAZGLY010000004">
    <property type="protein sequence ID" value="MEE6187150.1"/>
    <property type="molecule type" value="Genomic_DNA"/>
</dbReference>
<reference evidence="2 3" key="1">
    <citation type="submission" date="2024-01" db="EMBL/GenBank/DDBJ databases">
        <title>Niabella digestum sp. nov., isolated from waste digestion system.</title>
        <authorList>
            <person name="Zhang L."/>
        </authorList>
    </citation>
    <scope>NUCLEOTIDE SEQUENCE [LARGE SCALE GENOMIC DNA]</scope>
    <source>
        <strain evidence="2 3">A18</strain>
    </source>
</reference>
<gene>
    <name evidence="2" type="ORF">V2H41_07690</name>
</gene>
<evidence type="ECO:0008006" key="4">
    <source>
        <dbReference type="Google" id="ProtNLM"/>
    </source>
</evidence>
<feature type="transmembrane region" description="Helical" evidence="1">
    <location>
        <begin position="307"/>
        <end position="326"/>
    </location>
</feature>
<keyword evidence="1" id="KW-1133">Transmembrane helix</keyword>
<dbReference type="Proteomes" id="UP001357452">
    <property type="component" value="Unassembled WGS sequence"/>
</dbReference>
<feature type="transmembrane region" description="Helical" evidence="1">
    <location>
        <begin position="12"/>
        <end position="29"/>
    </location>
</feature>
<keyword evidence="1" id="KW-0812">Transmembrane</keyword>
<keyword evidence="1" id="KW-0472">Membrane</keyword>
<keyword evidence="3" id="KW-1185">Reference proteome</keyword>
<organism evidence="2 3">
    <name type="scientific">Niabella digestorum</name>
    <dbReference type="NCBI Taxonomy" id="3117701"/>
    <lineage>
        <taxon>Bacteria</taxon>
        <taxon>Pseudomonadati</taxon>
        <taxon>Bacteroidota</taxon>
        <taxon>Chitinophagia</taxon>
        <taxon>Chitinophagales</taxon>
        <taxon>Chitinophagaceae</taxon>
        <taxon>Niabella</taxon>
    </lineage>
</organism>
<evidence type="ECO:0000313" key="2">
    <source>
        <dbReference type="EMBL" id="MEE6187150.1"/>
    </source>
</evidence>